<sequence>MKSGLYTLLFLLIFSASYSQKLLIPKGANRIEITTALSDTALFDMIEFRLETLGFFMDQSDQSKGFMITEFKNMGDEIAIKVVVSIQNNTVTFRGYGEAEVSGNKYTNVPLANKGSGSGVERSGFNQLNDLVKKLSKSIGASTIMYLAH</sequence>
<name>A0A2K8YSI4_9BACT</name>
<dbReference type="OrthoDB" id="953989at2"/>
<reference evidence="1 2" key="1">
    <citation type="submission" date="2017-11" db="EMBL/GenBank/DDBJ databases">
        <title>Taxonomic description and genome sequences of Spirosoma HA7 sp. nov., isolated from pollen microhabitat of Corylus avellana.</title>
        <authorList>
            <person name="Ambika Manirajan B."/>
            <person name="Suarez C."/>
            <person name="Ratering S."/>
            <person name="Geissler-Plaum R."/>
            <person name="Cardinale M."/>
            <person name="Sylvia S."/>
        </authorList>
    </citation>
    <scope>NUCLEOTIDE SEQUENCE [LARGE SCALE GENOMIC DNA]</scope>
    <source>
        <strain evidence="1 2">HA7</strain>
    </source>
</reference>
<evidence type="ECO:0000313" key="2">
    <source>
        <dbReference type="Proteomes" id="UP000232883"/>
    </source>
</evidence>
<dbReference type="RefSeq" id="WP_100986000.1">
    <property type="nucleotide sequence ID" value="NZ_CP025096.1"/>
</dbReference>
<keyword evidence="2" id="KW-1185">Reference proteome</keyword>
<dbReference type="AlphaFoldDB" id="A0A2K8YSI4"/>
<gene>
    <name evidence="1" type="ORF">CWM47_01315</name>
</gene>
<dbReference type="EMBL" id="CP025096">
    <property type="protein sequence ID" value="AUD00575.1"/>
    <property type="molecule type" value="Genomic_DNA"/>
</dbReference>
<proteinExistence type="predicted"/>
<dbReference type="KEGG" id="spir:CWM47_01315"/>
<accession>A0A2K8YSI4</accession>
<protein>
    <submittedName>
        <fullName evidence="1">Uncharacterized protein</fullName>
    </submittedName>
</protein>
<organism evidence="1 2">
    <name type="scientific">Spirosoma pollinicola</name>
    <dbReference type="NCBI Taxonomy" id="2057025"/>
    <lineage>
        <taxon>Bacteria</taxon>
        <taxon>Pseudomonadati</taxon>
        <taxon>Bacteroidota</taxon>
        <taxon>Cytophagia</taxon>
        <taxon>Cytophagales</taxon>
        <taxon>Cytophagaceae</taxon>
        <taxon>Spirosoma</taxon>
    </lineage>
</organism>
<dbReference type="Proteomes" id="UP000232883">
    <property type="component" value="Chromosome"/>
</dbReference>
<evidence type="ECO:0000313" key="1">
    <source>
        <dbReference type="EMBL" id="AUD00575.1"/>
    </source>
</evidence>